<organism evidence="1 2">
    <name type="scientific">Paxillus involutus ATCC 200175</name>
    <dbReference type="NCBI Taxonomy" id="664439"/>
    <lineage>
        <taxon>Eukaryota</taxon>
        <taxon>Fungi</taxon>
        <taxon>Dikarya</taxon>
        <taxon>Basidiomycota</taxon>
        <taxon>Agaricomycotina</taxon>
        <taxon>Agaricomycetes</taxon>
        <taxon>Agaricomycetidae</taxon>
        <taxon>Boletales</taxon>
        <taxon>Paxilineae</taxon>
        <taxon>Paxillaceae</taxon>
        <taxon>Paxillus</taxon>
    </lineage>
</organism>
<proteinExistence type="predicted"/>
<evidence type="ECO:0000313" key="2">
    <source>
        <dbReference type="Proteomes" id="UP000053647"/>
    </source>
</evidence>
<dbReference type="AlphaFoldDB" id="A0A0C9TCE6"/>
<accession>A0A0C9TCE6</accession>
<reference evidence="1 2" key="1">
    <citation type="submission" date="2014-06" db="EMBL/GenBank/DDBJ databases">
        <authorList>
            <consortium name="DOE Joint Genome Institute"/>
            <person name="Kuo A."/>
            <person name="Kohler A."/>
            <person name="Nagy L.G."/>
            <person name="Floudas D."/>
            <person name="Copeland A."/>
            <person name="Barry K.W."/>
            <person name="Cichocki N."/>
            <person name="Veneault-Fourrey C."/>
            <person name="LaButti K."/>
            <person name="Lindquist E.A."/>
            <person name="Lipzen A."/>
            <person name="Lundell T."/>
            <person name="Morin E."/>
            <person name="Murat C."/>
            <person name="Sun H."/>
            <person name="Tunlid A."/>
            <person name="Henrissat B."/>
            <person name="Grigoriev I.V."/>
            <person name="Hibbett D.S."/>
            <person name="Martin F."/>
            <person name="Nordberg H.P."/>
            <person name="Cantor M.N."/>
            <person name="Hua S.X."/>
        </authorList>
    </citation>
    <scope>NUCLEOTIDE SEQUENCE [LARGE SCALE GENOMIC DNA]</scope>
    <source>
        <strain evidence="1 2">ATCC 200175</strain>
    </source>
</reference>
<dbReference type="Proteomes" id="UP000053647">
    <property type="component" value="Unassembled WGS sequence"/>
</dbReference>
<sequence>MVVMGTGGKHFFKLSESIINIAGALSRSQIALWLASCYWATTTNHTKHAASS</sequence>
<reference evidence="2" key="2">
    <citation type="submission" date="2015-01" db="EMBL/GenBank/DDBJ databases">
        <title>Evolutionary Origins and Diversification of the Mycorrhizal Mutualists.</title>
        <authorList>
            <consortium name="DOE Joint Genome Institute"/>
            <consortium name="Mycorrhizal Genomics Consortium"/>
            <person name="Kohler A."/>
            <person name="Kuo A."/>
            <person name="Nagy L.G."/>
            <person name="Floudas D."/>
            <person name="Copeland A."/>
            <person name="Barry K.W."/>
            <person name="Cichocki N."/>
            <person name="Veneault-Fourrey C."/>
            <person name="LaButti K."/>
            <person name="Lindquist E.A."/>
            <person name="Lipzen A."/>
            <person name="Lundell T."/>
            <person name="Morin E."/>
            <person name="Murat C."/>
            <person name="Riley R."/>
            <person name="Ohm R."/>
            <person name="Sun H."/>
            <person name="Tunlid A."/>
            <person name="Henrissat B."/>
            <person name="Grigoriev I.V."/>
            <person name="Hibbett D.S."/>
            <person name="Martin F."/>
        </authorList>
    </citation>
    <scope>NUCLEOTIDE SEQUENCE [LARGE SCALE GENOMIC DNA]</scope>
    <source>
        <strain evidence="2">ATCC 200175</strain>
    </source>
</reference>
<protein>
    <submittedName>
        <fullName evidence="1">Uncharacterized protein</fullName>
    </submittedName>
</protein>
<evidence type="ECO:0000313" key="1">
    <source>
        <dbReference type="EMBL" id="KIJ13225.1"/>
    </source>
</evidence>
<gene>
    <name evidence="1" type="ORF">PAXINDRAFT_170664</name>
</gene>
<dbReference type="HOGENOM" id="CLU_3087857_0_0_1"/>
<keyword evidence="2" id="KW-1185">Reference proteome</keyword>
<dbReference type="EMBL" id="KN819354">
    <property type="protein sequence ID" value="KIJ13225.1"/>
    <property type="molecule type" value="Genomic_DNA"/>
</dbReference>
<name>A0A0C9TCE6_PAXIN</name>